<evidence type="ECO:0000256" key="1">
    <source>
        <dbReference type="ARBA" id="ARBA00004498"/>
    </source>
</evidence>
<feature type="non-terminal residue" evidence="10">
    <location>
        <position position="1"/>
    </location>
</feature>
<keyword evidence="2" id="KW-0964">Secreted</keyword>
<dbReference type="InterPro" id="IPR001881">
    <property type="entry name" value="EGF-like_Ca-bd_dom"/>
</dbReference>
<evidence type="ECO:0000256" key="4">
    <source>
        <dbReference type="ARBA" id="ARBA00022536"/>
    </source>
</evidence>
<dbReference type="FunFam" id="2.10.25.10:FF:000240">
    <property type="entry name" value="Vitamin K-dependent protein S"/>
    <property type="match status" value="1"/>
</dbReference>
<feature type="domain" description="EGF-like" evidence="9">
    <location>
        <begin position="24"/>
        <end position="38"/>
    </location>
</feature>
<dbReference type="InterPro" id="IPR018097">
    <property type="entry name" value="EGF_Ca-bd_CS"/>
</dbReference>
<organism evidence="10 11">
    <name type="scientific">Oncorhynchus mykiss</name>
    <name type="common">Rainbow trout</name>
    <name type="synonym">Salmo gairdneri</name>
    <dbReference type="NCBI Taxonomy" id="8022"/>
    <lineage>
        <taxon>Eukaryota</taxon>
        <taxon>Metazoa</taxon>
        <taxon>Chordata</taxon>
        <taxon>Craniata</taxon>
        <taxon>Vertebrata</taxon>
        <taxon>Euteleostomi</taxon>
        <taxon>Actinopterygii</taxon>
        <taxon>Neopterygii</taxon>
        <taxon>Teleostei</taxon>
        <taxon>Protacanthopterygii</taxon>
        <taxon>Salmoniformes</taxon>
        <taxon>Salmonidae</taxon>
        <taxon>Salmoninae</taxon>
        <taxon>Oncorhynchus</taxon>
    </lineage>
</organism>
<evidence type="ECO:0000313" key="11">
    <source>
        <dbReference type="Proteomes" id="UP000193380"/>
    </source>
</evidence>
<dbReference type="PROSITE" id="PS01186">
    <property type="entry name" value="EGF_2"/>
    <property type="match status" value="1"/>
</dbReference>
<dbReference type="FunFam" id="2.10.25.10:FF:000019">
    <property type="entry name" value="latent-transforming growth factor beta-binding protein 1 isoform X2"/>
    <property type="match status" value="1"/>
</dbReference>
<proteinExistence type="predicted"/>
<keyword evidence="4" id="KW-0245">EGF-like domain</keyword>
<reference evidence="10" key="1">
    <citation type="journal article" date="2014" name="Nat. Commun.">
        <title>The rainbow trout genome provides novel insights into evolution after whole-genome duplication in vertebrates.</title>
        <authorList>
            <person name="Berthelot C."/>
            <person name="Brunet F."/>
            <person name="Chalopin D."/>
            <person name="Juanchich A."/>
            <person name="Bernard M."/>
            <person name="Noel B."/>
            <person name="Bento P."/>
            <person name="Da Silva C."/>
            <person name="Labadie K."/>
            <person name="Alberti A."/>
            <person name="Aury J.M."/>
            <person name="Louis A."/>
            <person name="Dehais P."/>
            <person name="Bardou P."/>
            <person name="Montfort J."/>
            <person name="Klopp C."/>
            <person name="Cabau C."/>
            <person name="Gaspin C."/>
            <person name="Thorgaard G.H."/>
            <person name="Boussaha M."/>
            <person name="Quillet E."/>
            <person name="Guyomard R."/>
            <person name="Galiana D."/>
            <person name="Bobe J."/>
            <person name="Volff J.N."/>
            <person name="Genet C."/>
            <person name="Wincker P."/>
            <person name="Jaillon O."/>
            <person name="Roest Crollius H."/>
            <person name="Guiguen Y."/>
        </authorList>
    </citation>
    <scope>NUCLEOTIDE SEQUENCE [LARGE SCALE GENOMIC DNA]</scope>
</reference>
<evidence type="ECO:0000256" key="2">
    <source>
        <dbReference type="ARBA" id="ARBA00022525"/>
    </source>
</evidence>
<keyword evidence="3" id="KW-0272">Extracellular matrix</keyword>
<dbReference type="InterPro" id="IPR049883">
    <property type="entry name" value="NOTCH1_EGF-like"/>
</dbReference>
<dbReference type="PANTHER" id="PTHR24040:SF14">
    <property type="entry name" value="GROWTH ARREST-SPECIFIC PROTEIN 6"/>
    <property type="match status" value="1"/>
</dbReference>
<dbReference type="GO" id="GO:0005509">
    <property type="term" value="F:calcium ion binding"/>
    <property type="evidence" value="ECO:0007669"/>
    <property type="project" value="InterPro"/>
</dbReference>
<dbReference type="SMART" id="SM00181">
    <property type="entry name" value="EGF"/>
    <property type="match status" value="2"/>
</dbReference>
<dbReference type="AlphaFoldDB" id="A0A061A514"/>
<protein>
    <recommendedName>
        <fullName evidence="9">EGF-like domain-containing protein</fullName>
    </recommendedName>
</protein>
<dbReference type="SMART" id="SM00179">
    <property type="entry name" value="EGF_CA"/>
    <property type="match status" value="2"/>
</dbReference>
<dbReference type="InterPro" id="IPR000152">
    <property type="entry name" value="EGF-type_Asp/Asn_hydroxyl_site"/>
</dbReference>
<keyword evidence="8" id="KW-0325">Glycoprotein</keyword>
<evidence type="ECO:0000313" key="10">
    <source>
        <dbReference type="EMBL" id="CDR10658.1"/>
    </source>
</evidence>
<reference evidence="10" key="2">
    <citation type="submission" date="2014-03" db="EMBL/GenBank/DDBJ databases">
        <authorList>
            <person name="Genoscope - CEA"/>
        </authorList>
    </citation>
    <scope>NUCLEOTIDE SEQUENCE</scope>
</reference>
<sequence length="104" mass="11629">VNECNKRNGGCDHECNNTMGSYHCSCRRGYMLVGHQMCNDVDECQDPGMCGTARCVNQDGAYDCLCETGYVYDNNTKTCLGEQYTKNTLLSTDTLYTCNTNYNV</sequence>
<keyword evidence="6" id="KW-0677">Repeat</keyword>
<evidence type="ECO:0000259" key="9">
    <source>
        <dbReference type="PROSITE" id="PS01186"/>
    </source>
</evidence>
<evidence type="ECO:0000256" key="5">
    <source>
        <dbReference type="ARBA" id="ARBA00022729"/>
    </source>
</evidence>
<dbReference type="CDD" id="cd00054">
    <property type="entry name" value="EGF_CA"/>
    <property type="match status" value="1"/>
</dbReference>
<dbReference type="InterPro" id="IPR000742">
    <property type="entry name" value="EGF"/>
</dbReference>
<evidence type="ECO:0000256" key="3">
    <source>
        <dbReference type="ARBA" id="ARBA00022530"/>
    </source>
</evidence>
<dbReference type="InterPro" id="IPR051145">
    <property type="entry name" value="GAS-SHBG-PROS"/>
</dbReference>
<dbReference type="SUPFAM" id="SSF57184">
    <property type="entry name" value="Growth factor receptor domain"/>
    <property type="match status" value="1"/>
</dbReference>
<keyword evidence="7" id="KW-1015">Disulfide bond</keyword>
<dbReference type="Gene3D" id="2.10.25.10">
    <property type="entry name" value="Laminin"/>
    <property type="match status" value="2"/>
</dbReference>
<comment type="subcellular location">
    <subcellularLocation>
        <location evidence="1">Secreted</location>
        <location evidence="1">Extracellular space</location>
        <location evidence="1">Extracellular matrix</location>
    </subcellularLocation>
</comment>
<evidence type="ECO:0000256" key="6">
    <source>
        <dbReference type="ARBA" id="ARBA00022737"/>
    </source>
</evidence>
<dbReference type="PROSITE" id="PS00010">
    <property type="entry name" value="ASX_HYDROXYL"/>
    <property type="match status" value="1"/>
</dbReference>
<dbReference type="PaxDb" id="8022-A0A061A514"/>
<dbReference type="Pfam" id="PF07645">
    <property type="entry name" value="EGF_CA"/>
    <property type="match status" value="1"/>
</dbReference>
<dbReference type="STRING" id="8022.A0A061A514"/>
<dbReference type="Proteomes" id="UP000193380">
    <property type="component" value="Unassembled WGS sequence"/>
</dbReference>
<keyword evidence="5" id="KW-0732">Signal</keyword>
<name>A0A061A514_ONCMY</name>
<gene>
    <name evidence="10" type="ORF">GSONMT00051257001</name>
</gene>
<accession>A0A061A514</accession>
<dbReference type="EMBL" id="FR971419">
    <property type="protein sequence ID" value="CDR10658.1"/>
    <property type="molecule type" value="Genomic_DNA"/>
</dbReference>
<dbReference type="PANTHER" id="PTHR24040">
    <property type="entry name" value="LAMININ G-LIKE DOMAIN-CONTAINING PROTEIN"/>
    <property type="match status" value="1"/>
</dbReference>
<dbReference type="Pfam" id="PF14670">
    <property type="entry name" value="FXa_inhibition"/>
    <property type="match status" value="1"/>
</dbReference>
<dbReference type="PROSITE" id="PS01187">
    <property type="entry name" value="EGF_CA"/>
    <property type="match status" value="1"/>
</dbReference>
<dbReference type="InterPro" id="IPR009030">
    <property type="entry name" value="Growth_fac_rcpt_cys_sf"/>
</dbReference>
<evidence type="ECO:0000256" key="7">
    <source>
        <dbReference type="ARBA" id="ARBA00023157"/>
    </source>
</evidence>
<evidence type="ECO:0000256" key="8">
    <source>
        <dbReference type="ARBA" id="ARBA00023180"/>
    </source>
</evidence>